<accession>A0ABP9C6T6</accession>
<dbReference type="Proteomes" id="UP001500928">
    <property type="component" value="Unassembled WGS sequence"/>
</dbReference>
<sequence length="255" mass="26464">MTGLFDLSGHVALVTGGNSGIGLGMARGLARSGADVAIWGTNTARNEAAAAELAAFGTRVRSWPCDVGDEDAVTAAFDGVVEHFGRVDSCFANAGIGGSGTRFVDTTLAEWRRVTRVDLDGAFLTLRAAARHMVDRGGGGVLVGTSSVSTVHGAPRNQAYAASKAGLTAIIKGVAVELARYGVTAHSIVAGWTETPLASGVLHDERFERAVMPRMPQRRWGTPDDFARLAVYLAGGAGGFHTGDEIVVDGAYSIF</sequence>
<evidence type="ECO:0000313" key="4">
    <source>
        <dbReference type="Proteomes" id="UP001500928"/>
    </source>
</evidence>
<dbReference type="PANTHER" id="PTHR43669">
    <property type="entry name" value="5-KETO-D-GLUCONATE 5-REDUCTASE"/>
    <property type="match status" value="1"/>
</dbReference>
<keyword evidence="4" id="KW-1185">Reference proteome</keyword>
<evidence type="ECO:0000256" key="2">
    <source>
        <dbReference type="ARBA" id="ARBA00023002"/>
    </source>
</evidence>
<dbReference type="RefSeq" id="WP_345421813.1">
    <property type="nucleotide sequence ID" value="NZ_BAABHO010000051.1"/>
</dbReference>
<dbReference type="InterPro" id="IPR036291">
    <property type="entry name" value="NAD(P)-bd_dom_sf"/>
</dbReference>
<dbReference type="InterPro" id="IPR020904">
    <property type="entry name" value="Sc_DH/Rdtase_CS"/>
</dbReference>
<protein>
    <submittedName>
        <fullName evidence="3">SDR family oxidoreductase</fullName>
    </submittedName>
</protein>
<dbReference type="InterPro" id="IPR002347">
    <property type="entry name" value="SDR_fam"/>
</dbReference>
<dbReference type="Pfam" id="PF13561">
    <property type="entry name" value="adh_short_C2"/>
    <property type="match status" value="1"/>
</dbReference>
<organism evidence="3 4">
    <name type="scientific">Actinomycetospora chlora</name>
    <dbReference type="NCBI Taxonomy" id="663608"/>
    <lineage>
        <taxon>Bacteria</taxon>
        <taxon>Bacillati</taxon>
        <taxon>Actinomycetota</taxon>
        <taxon>Actinomycetes</taxon>
        <taxon>Pseudonocardiales</taxon>
        <taxon>Pseudonocardiaceae</taxon>
        <taxon>Actinomycetospora</taxon>
    </lineage>
</organism>
<name>A0ABP9C6T6_9PSEU</name>
<evidence type="ECO:0000256" key="1">
    <source>
        <dbReference type="ARBA" id="ARBA00006484"/>
    </source>
</evidence>
<dbReference type="PRINTS" id="PR00080">
    <property type="entry name" value="SDRFAMILY"/>
</dbReference>
<proteinExistence type="inferred from homology"/>
<evidence type="ECO:0000313" key="3">
    <source>
        <dbReference type="EMBL" id="GAA4805599.1"/>
    </source>
</evidence>
<dbReference type="PANTHER" id="PTHR43669:SF3">
    <property type="entry name" value="ALCOHOL DEHYDROGENASE, PUTATIVE (AFU_ORTHOLOGUE AFUA_3G03445)-RELATED"/>
    <property type="match status" value="1"/>
</dbReference>
<dbReference type="SUPFAM" id="SSF51735">
    <property type="entry name" value="NAD(P)-binding Rossmann-fold domains"/>
    <property type="match status" value="1"/>
</dbReference>
<keyword evidence="2" id="KW-0560">Oxidoreductase</keyword>
<dbReference type="PRINTS" id="PR00081">
    <property type="entry name" value="GDHRDH"/>
</dbReference>
<reference evidence="4" key="1">
    <citation type="journal article" date="2019" name="Int. J. Syst. Evol. Microbiol.">
        <title>The Global Catalogue of Microorganisms (GCM) 10K type strain sequencing project: providing services to taxonomists for standard genome sequencing and annotation.</title>
        <authorList>
            <consortium name="The Broad Institute Genomics Platform"/>
            <consortium name="The Broad Institute Genome Sequencing Center for Infectious Disease"/>
            <person name="Wu L."/>
            <person name="Ma J."/>
        </authorList>
    </citation>
    <scope>NUCLEOTIDE SEQUENCE [LARGE SCALE GENOMIC DNA]</scope>
    <source>
        <strain evidence="4">JCM 17979</strain>
    </source>
</reference>
<dbReference type="Gene3D" id="3.40.50.720">
    <property type="entry name" value="NAD(P)-binding Rossmann-like Domain"/>
    <property type="match status" value="1"/>
</dbReference>
<comment type="caution">
    <text evidence="3">The sequence shown here is derived from an EMBL/GenBank/DDBJ whole genome shotgun (WGS) entry which is preliminary data.</text>
</comment>
<comment type="similarity">
    <text evidence="1">Belongs to the short-chain dehydrogenases/reductases (SDR) family.</text>
</comment>
<gene>
    <name evidence="3" type="ORF">GCM10023200_48760</name>
</gene>
<dbReference type="EMBL" id="BAABHO010000051">
    <property type="protein sequence ID" value="GAA4805599.1"/>
    <property type="molecule type" value="Genomic_DNA"/>
</dbReference>
<dbReference type="PROSITE" id="PS00061">
    <property type="entry name" value="ADH_SHORT"/>
    <property type="match status" value="1"/>
</dbReference>